<feature type="compositionally biased region" description="Basic and acidic residues" evidence="1">
    <location>
        <begin position="282"/>
        <end position="294"/>
    </location>
</feature>
<dbReference type="EC" id="2.5.1.72" evidence="2"/>
<feature type="compositionally biased region" description="Basic and acidic residues" evidence="1">
    <location>
        <begin position="58"/>
        <end position="84"/>
    </location>
</feature>
<dbReference type="GO" id="GO:0016740">
    <property type="term" value="F:transferase activity"/>
    <property type="evidence" value="ECO:0007669"/>
    <property type="project" value="UniProtKB-KW"/>
</dbReference>
<evidence type="ECO:0000256" key="1">
    <source>
        <dbReference type="SAM" id="MobiDB-lite"/>
    </source>
</evidence>
<protein>
    <submittedName>
        <fullName evidence="2">Quinolinate synthetase</fullName>
        <ecNumber evidence="2">2.5.1.72</ecNumber>
    </submittedName>
</protein>
<feature type="compositionally biased region" description="Basic and acidic residues" evidence="1">
    <location>
        <begin position="235"/>
        <end position="260"/>
    </location>
</feature>
<feature type="non-terminal residue" evidence="2">
    <location>
        <position position="325"/>
    </location>
</feature>
<gene>
    <name evidence="2" type="ORF">AVDCRST_MAG30-2341</name>
</gene>
<feature type="compositionally biased region" description="Basic residues" evidence="1">
    <location>
        <begin position="182"/>
        <end position="209"/>
    </location>
</feature>
<name>A0A6J4SYM6_9ACTN</name>
<proteinExistence type="predicted"/>
<accession>A0A6J4SYM6</accession>
<feature type="compositionally biased region" description="Basic and acidic residues" evidence="1">
    <location>
        <begin position="113"/>
        <end position="125"/>
    </location>
</feature>
<evidence type="ECO:0000313" key="2">
    <source>
        <dbReference type="EMBL" id="CAA9508508.1"/>
    </source>
</evidence>
<feature type="compositionally biased region" description="Basic residues" evidence="1">
    <location>
        <begin position="220"/>
        <end position="234"/>
    </location>
</feature>
<organism evidence="2">
    <name type="scientific">uncultured Solirubrobacteraceae bacterium</name>
    <dbReference type="NCBI Taxonomy" id="1162706"/>
    <lineage>
        <taxon>Bacteria</taxon>
        <taxon>Bacillati</taxon>
        <taxon>Actinomycetota</taxon>
        <taxon>Thermoleophilia</taxon>
        <taxon>Solirubrobacterales</taxon>
        <taxon>Solirubrobacteraceae</taxon>
        <taxon>environmental samples</taxon>
    </lineage>
</organism>
<reference evidence="2" key="1">
    <citation type="submission" date="2020-02" db="EMBL/GenBank/DDBJ databases">
        <authorList>
            <person name="Meier V. D."/>
        </authorList>
    </citation>
    <scope>NUCLEOTIDE SEQUENCE</scope>
    <source>
        <strain evidence="2">AVDCRST_MAG30</strain>
    </source>
</reference>
<dbReference type="EMBL" id="CADCVS010000305">
    <property type="protein sequence ID" value="CAA9508508.1"/>
    <property type="molecule type" value="Genomic_DNA"/>
</dbReference>
<feature type="non-terminal residue" evidence="2">
    <location>
        <position position="1"/>
    </location>
</feature>
<keyword evidence="2" id="KW-0808">Transferase</keyword>
<sequence>EPAHPRVRPCPPGGDPRARPRARRGHPGPQLPGARGAGRGRLRRRLPPALAARGALGGERDRVLRRALHGRDGVDPLPGEDRPAPGRGRGLLAGGLDHRGAAACLEGAAPGRRRGDVRQHERRGQGGDGLLRHVLQRRGGRRVDLSRARPRHGDPLRARHVPGRLRREDDGPPDARVGRGVPRPRGHPPPRHRRHARRAPGRRLPHPPRVRLLDLGHGVRGGRRRERRRRPHALHGRDDDLRARGGARLDGDRRDGDRDAAPAADGGARRRLRRRQRGGELPLHEDDHAAEAARRAARRRAGRQGARRDRRACPAADRAHGRDRL</sequence>
<dbReference type="AlphaFoldDB" id="A0A6J4SYM6"/>
<feature type="region of interest" description="Disordered" evidence="1">
    <location>
        <begin position="1"/>
        <end position="325"/>
    </location>
</feature>
<feature type="compositionally biased region" description="Basic and acidic residues" evidence="1">
    <location>
        <begin position="141"/>
        <end position="157"/>
    </location>
</feature>